<gene>
    <name evidence="2" type="ORF">PG991_005798</name>
</gene>
<protein>
    <submittedName>
        <fullName evidence="2">Uncharacterized protein</fullName>
    </submittedName>
</protein>
<proteinExistence type="predicted"/>
<feature type="region of interest" description="Disordered" evidence="1">
    <location>
        <begin position="122"/>
        <end position="148"/>
    </location>
</feature>
<evidence type="ECO:0000313" key="2">
    <source>
        <dbReference type="EMBL" id="KAK8028742.1"/>
    </source>
</evidence>
<evidence type="ECO:0000313" key="3">
    <source>
        <dbReference type="Proteomes" id="UP001396898"/>
    </source>
</evidence>
<name>A0ABR1SA87_9PEZI</name>
<comment type="caution">
    <text evidence="2">The sequence shown here is derived from an EMBL/GenBank/DDBJ whole genome shotgun (WGS) entry which is preliminary data.</text>
</comment>
<dbReference type="Proteomes" id="UP001396898">
    <property type="component" value="Unassembled WGS sequence"/>
</dbReference>
<sequence>MGSRGWASSWTPAENNRSNFYLTCEDWSALTAAYTNVDNPEDAYTSEAAGNISAAPWVSDQNDQPNSCTHPCGNQSCVHHSQGATHSQTMTQPFAYVAPEYVSSAHSDIGVHAPISFNGGGGQFDGGNVQPLSAAGRDERRPSSVPPSVEQYLQDRQSHEELACGLGDSNAKQSKMRHRRKITLAISNKDLKVQDRRS</sequence>
<keyword evidence="3" id="KW-1185">Reference proteome</keyword>
<organism evidence="2 3">
    <name type="scientific">Apiospora marii</name>
    <dbReference type="NCBI Taxonomy" id="335849"/>
    <lineage>
        <taxon>Eukaryota</taxon>
        <taxon>Fungi</taxon>
        <taxon>Dikarya</taxon>
        <taxon>Ascomycota</taxon>
        <taxon>Pezizomycotina</taxon>
        <taxon>Sordariomycetes</taxon>
        <taxon>Xylariomycetidae</taxon>
        <taxon>Amphisphaeriales</taxon>
        <taxon>Apiosporaceae</taxon>
        <taxon>Apiospora</taxon>
    </lineage>
</organism>
<evidence type="ECO:0000256" key="1">
    <source>
        <dbReference type="SAM" id="MobiDB-lite"/>
    </source>
</evidence>
<accession>A0ABR1SA87</accession>
<reference evidence="2 3" key="1">
    <citation type="submission" date="2023-01" db="EMBL/GenBank/DDBJ databases">
        <title>Analysis of 21 Apiospora genomes using comparative genomics revels a genus with tremendous synthesis potential of carbohydrate active enzymes and secondary metabolites.</title>
        <authorList>
            <person name="Sorensen T."/>
        </authorList>
    </citation>
    <scope>NUCLEOTIDE SEQUENCE [LARGE SCALE GENOMIC DNA]</scope>
    <source>
        <strain evidence="2 3">CBS 20057</strain>
    </source>
</reference>
<dbReference type="EMBL" id="JAQQWI010000007">
    <property type="protein sequence ID" value="KAK8028742.1"/>
    <property type="molecule type" value="Genomic_DNA"/>
</dbReference>